<gene>
    <name evidence="2" type="ORF">EXIGUO9Y_330003</name>
</gene>
<feature type="transmembrane region" description="Helical" evidence="1">
    <location>
        <begin position="7"/>
        <end position="24"/>
    </location>
</feature>
<dbReference type="RefSeq" id="WP_029330173.1">
    <property type="nucleotide sequence ID" value="NZ_LR732312.1"/>
</dbReference>
<evidence type="ECO:0000313" key="2">
    <source>
        <dbReference type="EMBL" id="VWX37579.1"/>
    </source>
</evidence>
<sequence>MTRRKLIVSGMTVVFGMVLILGFLLSGGFVYLYFFAILIGCASFLREPLSRAEWLQEGIVFILVCCLIYVTQHFLF</sequence>
<reference evidence="2 3" key="1">
    <citation type="submission" date="2019-10" db="EMBL/GenBank/DDBJ databases">
        <authorList>
            <person name="Karimi E."/>
        </authorList>
    </citation>
    <scope>NUCLEOTIDE SEQUENCE [LARGE SCALE GENOMIC DNA]</scope>
    <source>
        <strain evidence="2">Exiguobacterium sp. 9Y</strain>
    </source>
</reference>
<keyword evidence="1" id="KW-0472">Membrane</keyword>
<keyword evidence="1" id="KW-0812">Transmembrane</keyword>
<keyword evidence="1" id="KW-1133">Transmembrane helix</keyword>
<dbReference type="Proteomes" id="UP000439752">
    <property type="component" value="Unassembled WGS sequence"/>
</dbReference>
<keyword evidence="3" id="KW-1185">Reference proteome</keyword>
<name>A0A653IEC0_9BACL</name>
<protein>
    <submittedName>
        <fullName evidence="2">Uncharacterized protein</fullName>
    </submittedName>
</protein>
<feature type="transmembrane region" description="Helical" evidence="1">
    <location>
        <begin position="58"/>
        <end position="75"/>
    </location>
</feature>
<dbReference type="AlphaFoldDB" id="A0A653IEC0"/>
<feature type="transmembrane region" description="Helical" evidence="1">
    <location>
        <begin position="30"/>
        <end position="46"/>
    </location>
</feature>
<evidence type="ECO:0000313" key="3">
    <source>
        <dbReference type="Proteomes" id="UP000439752"/>
    </source>
</evidence>
<dbReference type="EMBL" id="CABWKQ010000027">
    <property type="protein sequence ID" value="VWX37579.1"/>
    <property type="molecule type" value="Genomic_DNA"/>
</dbReference>
<organism evidence="2 3">
    <name type="scientific">Exiguobacterium oxidotolerans</name>
    <dbReference type="NCBI Taxonomy" id="223958"/>
    <lineage>
        <taxon>Bacteria</taxon>
        <taxon>Bacillati</taxon>
        <taxon>Bacillota</taxon>
        <taxon>Bacilli</taxon>
        <taxon>Bacillales</taxon>
        <taxon>Bacillales Family XII. Incertae Sedis</taxon>
        <taxon>Exiguobacterium</taxon>
    </lineage>
</organism>
<evidence type="ECO:0000256" key="1">
    <source>
        <dbReference type="SAM" id="Phobius"/>
    </source>
</evidence>
<accession>A0A653IEC0</accession>
<proteinExistence type="predicted"/>